<accession>A0A133QLY0</accession>
<keyword evidence="3" id="KW-1185">Reference proteome</keyword>
<dbReference type="OrthoDB" id="1075438at2"/>
<protein>
    <submittedName>
        <fullName evidence="2">Uncharacterized protein</fullName>
    </submittedName>
</protein>
<proteinExistence type="predicted"/>
<keyword evidence="1" id="KW-1133">Transmembrane helix</keyword>
<evidence type="ECO:0000256" key="1">
    <source>
        <dbReference type="SAM" id="Phobius"/>
    </source>
</evidence>
<comment type="caution">
    <text evidence="2">The sequence shown here is derived from an EMBL/GenBank/DDBJ whole genome shotgun (WGS) entry which is preliminary data.</text>
</comment>
<dbReference type="RefSeq" id="WP_060940065.1">
    <property type="nucleotide sequence ID" value="NZ_KQ957192.1"/>
</dbReference>
<gene>
    <name evidence="2" type="ORF">HMPREF3226_00292</name>
</gene>
<keyword evidence="1" id="KW-0812">Transmembrane</keyword>
<sequence length="136" mass="15235">MRTRSKFILTYIGGIVTGIVLMILLGIFASMRNGATNKISDDIVMFDQPRPAPDAKVFEVFQVLSDGSALASADFTMDNDYGGTVVLFLNDNKEAYYDDQRITVPEGKILKQIGTFKYETKQEIVKTVPVVRLFNR</sequence>
<reference evidence="3" key="1">
    <citation type="submission" date="2016-01" db="EMBL/GenBank/DDBJ databases">
        <authorList>
            <person name="Mitreva M."/>
            <person name="Pepin K.H."/>
            <person name="Mihindukulasuriya K.A."/>
            <person name="Fulton R."/>
            <person name="Fronick C."/>
            <person name="O'Laughlin M."/>
            <person name="Miner T."/>
            <person name="Herter B."/>
            <person name="Rosa B.A."/>
            <person name="Cordes M."/>
            <person name="Tomlinson C."/>
            <person name="Wollam A."/>
            <person name="Palsikar V.B."/>
            <person name="Mardis E.R."/>
            <person name="Wilson R.K."/>
        </authorList>
    </citation>
    <scope>NUCLEOTIDE SEQUENCE [LARGE SCALE GENOMIC DNA]</scope>
    <source>
        <strain evidence="3">MJR7716</strain>
    </source>
</reference>
<organism evidence="2 3">
    <name type="scientific">Prevotella corporis</name>
    <dbReference type="NCBI Taxonomy" id="28128"/>
    <lineage>
        <taxon>Bacteria</taxon>
        <taxon>Pseudomonadati</taxon>
        <taxon>Bacteroidota</taxon>
        <taxon>Bacteroidia</taxon>
        <taxon>Bacteroidales</taxon>
        <taxon>Prevotellaceae</taxon>
        <taxon>Prevotella</taxon>
    </lineage>
</organism>
<name>A0A133QLY0_9BACT</name>
<dbReference type="STRING" id="28128.HMPREF3226_00292"/>
<evidence type="ECO:0000313" key="3">
    <source>
        <dbReference type="Proteomes" id="UP000070533"/>
    </source>
</evidence>
<feature type="transmembrane region" description="Helical" evidence="1">
    <location>
        <begin position="7"/>
        <end position="29"/>
    </location>
</feature>
<dbReference type="PATRIC" id="fig|28128.5.peg.294"/>
<dbReference type="AlphaFoldDB" id="A0A133QLY0"/>
<keyword evidence="1" id="KW-0472">Membrane</keyword>
<evidence type="ECO:0000313" key="2">
    <source>
        <dbReference type="EMBL" id="KXA43848.1"/>
    </source>
</evidence>
<dbReference type="EMBL" id="LRQG01000013">
    <property type="protein sequence ID" value="KXA43848.1"/>
    <property type="molecule type" value="Genomic_DNA"/>
</dbReference>
<dbReference type="Proteomes" id="UP000070533">
    <property type="component" value="Unassembled WGS sequence"/>
</dbReference>